<name>A0A926EGI4_9FIRM</name>
<dbReference type="Proteomes" id="UP000655830">
    <property type="component" value="Unassembled WGS sequence"/>
</dbReference>
<comment type="caution">
    <text evidence="1">The sequence shown here is derived from an EMBL/GenBank/DDBJ whole genome shotgun (WGS) entry which is preliminary data.</text>
</comment>
<gene>
    <name evidence="1" type="ORF">H8718_06235</name>
</gene>
<keyword evidence="2" id="KW-1185">Reference proteome</keyword>
<evidence type="ECO:0000313" key="1">
    <source>
        <dbReference type="EMBL" id="MBC8579134.1"/>
    </source>
</evidence>
<dbReference type="Pfam" id="PF08890">
    <property type="entry name" value="Phage_TAC_5"/>
    <property type="match status" value="1"/>
</dbReference>
<dbReference type="EMBL" id="JACRSY010000008">
    <property type="protein sequence ID" value="MBC8579134.1"/>
    <property type="molecule type" value="Genomic_DNA"/>
</dbReference>
<dbReference type="Gene3D" id="3.30.2220.30">
    <property type="match status" value="1"/>
</dbReference>
<dbReference type="InterPro" id="IPR014986">
    <property type="entry name" value="XkdN-like"/>
</dbReference>
<reference evidence="1" key="1">
    <citation type="submission" date="2020-08" db="EMBL/GenBank/DDBJ databases">
        <title>Genome public.</title>
        <authorList>
            <person name="Liu C."/>
            <person name="Sun Q."/>
        </authorList>
    </citation>
    <scope>NUCLEOTIDE SEQUENCE</scope>
    <source>
        <strain evidence="1">NSJ-12</strain>
    </source>
</reference>
<sequence>MDSKTITEMPKKEIEIPRLSKLMGEKFKITCQAIDGERYADIQKSAIDLTKKGGVRDINLFDMQVLTIIDGVIEPSLKDKKLMKHFGCVTPKELAKKLFLAGEIADISNTIQELSGYDKSEDDEEEVKKQ</sequence>
<accession>A0A926EGI4</accession>
<proteinExistence type="predicted"/>
<evidence type="ECO:0000313" key="2">
    <source>
        <dbReference type="Proteomes" id="UP000655830"/>
    </source>
</evidence>
<dbReference type="InterPro" id="IPR038559">
    <property type="entry name" value="XkdN-like_sf"/>
</dbReference>
<evidence type="ECO:0008006" key="3">
    <source>
        <dbReference type="Google" id="ProtNLM"/>
    </source>
</evidence>
<protein>
    <recommendedName>
        <fullName evidence="3">Phage XkdN-like tail assembly chaperone protein, TAC</fullName>
    </recommendedName>
</protein>
<dbReference type="AlphaFoldDB" id="A0A926EGI4"/>
<organism evidence="1 2">
    <name type="scientific">Zhenhengia yiwuensis</name>
    <dbReference type="NCBI Taxonomy" id="2763666"/>
    <lineage>
        <taxon>Bacteria</taxon>
        <taxon>Bacillati</taxon>
        <taxon>Bacillota</taxon>
        <taxon>Clostridia</taxon>
        <taxon>Lachnospirales</taxon>
        <taxon>Lachnospiraceae</taxon>
        <taxon>Zhenhengia</taxon>
    </lineage>
</organism>